<evidence type="ECO:0000313" key="1">
    <source>
        <dbReference type="EMBL" id="GAD05810.1"/>
    </source>
</evidence>
<reference evidence="2" key="1">
    <citation type="journal article" date="2013" name="Genome">
        <title>Draft Genome Sequences of Porphyromonas crevioricanis JCM 15906T and Porphyromonas cansulci JCM 13913T Isolated from a Canine Oral Cavity.</title>
        <authorList>
            <person name="Sakamoto M."/>
            <person name="Tanaka N."/>
            <person name="Shiwa Y."/>
            <person name="Yoshikawa H."/>
            <person name="Ohkuma M."/>
        </authorList>
    </citation>
    <scope>NUCLEOTIDE SEQUENCE [LARGE SCALE GENOMIC DNA]</scope>
    <source>
        <strain evidence="2">JCM 15906</strain>
    </source>
</reference>
<dbReference type="AlphaFoldDB" id="T1DSQ2"/>
<dbReference type="EMBL" id="BAOU01000041">
    <property type="protein sequence ID" value="GAD05810.1"/>
    <property type="molecule type" value="Genomic_DNA"/>
</dbReference>
<reference evidence="1 2" key="2">
    <citation type="journal article" date="2013" name="Genome Announc.">
        <title>Draft Genome Sequences of Porphyromonas crevioricanis JCM 15906T and Porphyromonas cansulci JCM 13913T Isolated from a Canine Oral Cavity.</title>
        <authorList>
            <person name="Sakamoto M."/>
            <person name="Tanaka N."/>
            <person name="Shiwa Y."/>
            <person name="Yoshikawa H."/>
            <person name="Ohkuma M."/>
        </authorList>
    </citation>
    <scope>NUCLEOTIDE SEQUENCE [LARGE SCALE GENOMIC DNA]</scope>
    <source>
        <strain evidence="1 2">JCM 15906</strain>
    </source>
</reference>
<sequence>MYSGARFDCSKISYKRFFSARLAQLTAESNNTKKEMAYNIFFISQSFSNLSIRLLSHLFFL</sequence>
<accession>T1DSQ2</accession>
<organism evidence="1 2">
    <name type="scientific">Porphyromonas crevioricanis JCM 15906</name>
    <dbReference type="NCBI Taxonomy" id="1305617"/>
    <lineage>
        <taxon>Bacteria</taxon>
        <taxon>Pseudomonadati</taxon>
        <taxon>Bacteroidota</taxon>
        <taxon>Bacteroidia</taxon>
        <taxon>Bacteroidales</taxon>
        <taxon>Porphyromonadaceae</taxon>
        <taxon>Porphyromonas</taxon>
    </lineage>
</organism>
<name>T1DSQ2_9PORP</name>
<dbReference type="Proteomes" id="UP000018031">
    <property type="component" value="Unassembled WGS sequence"/>
</dbReference>
<gene>
    <name evidence="1" type="ORF">PORCRE_1519</name>
</gene>
<protein>
    <submittedName>
        <fullName evidence="1">Uncharacterized protein</fullName>
    </submittedName>
</protein>
<evidence type="ECO:0000313" key="2">
    <source>
        <dbReference type="Proteomes" id="UP000018031"/>
    </source>
</evidence>
<comment type="caution">
    <text evidence="1">The sequence shown here is derived from an EMBL/GenBank/DDBJ whole genome shotgun (WGS) entry which is preliminary data.</text>
</comment>
<proteinExistence type="predicted"/>